<comment type="similarity">
    <text evidence="2 6">Belongs to the dTDP-4-dehydrorhamnose reductase family.</text>
</comment>
<dbReference type="EMBL" id="BSFH01000068">
    <property type="protein sequence ID" value="GLK65206.1"/>
    <property type="molecule type" value="Genomic_DNA"/>
</dbReference>
<dbReference type="Pfam" id="PF04321">
    <property type="entry name" value="RmlD_sub_bind"/>
    <property type="match status" value="1"/>
</dbReference>
<comment type="caution">
    <text evidence="8">The sequence shown here is derived from an EMBL/GenBank/DDBJ whole genome shotgun (WGS) entry which is preliminary data.</text>
</comment>
<keyword evidence="6" id="KW-0560">Oxidoreductase</keyword>
<feature type="domain" description="RmlD-like substrate binding" evidence="7">
    <location>
        <begin position="4"/>
        <end position="281"/>
    </location>
</feature>
<organism evidence="8 9">
    <name type="scientific">Paracoccus kondratievae</name>
    <dbReference type="NCBI Taxonomy" id="135740"/>
    <lineage>
        <taxon>Bacteria</taxon>
        <taxon>Pseudomonadati</taxon>
        <taxon>Pseudomonadota</taxon>
        <taxon>Alphaproteobacteria</taxon>
        <taxon>Rhodobacterales</taxon>
        <taxon>Paracoccaceae</taxon>
        <taxon>Paracoccus</taxon>
    </lineage>
</organism>
<keyword evidence="6" id="KW-0521">NADP</keyword>
<dbReference type="RefSeq" id="WP_085502814.1">
    <property type="nucleotide sequence ID" value="NZ_BSFH01000068.1"/>
</dbReference>
<dbReference type="AlphaFoldDB" id="A0AAD3RUW0"/>
<evidence type="ECO:0000259" key="7">
    <source>
        <dbReference type="Pfam" id="PF04321"/>
    </source>
</evidence>
<proteinExistence type="inferred from homology"/>
<name>A0AAD3RUW0_9RHOB</name>
<evidence type="ECO:0000313" key="9">
    <source>
        <dbReference type="Proteomes" id="UP001143349"/>
    </source>
</evidence>
<evidence type="ECO:0000256" key="5">
    <source>
        <dbReference type="ARBA" id="ARBA00048200"/>
    </source>
</evidence>
<dbReference type="NCBIfam" id="TIGR01214">
    <property type="entry name" value="rmlD"/>
    <property type="match status" value="1"/>
</dbReference>
<evidence type="ECO:0000256" key="2">
    <source>
        <dbReference type="ARBA" id="ARBA00010944"/>
    </source>
</evidence>
<evidence type="ECO:0000256" key="1">
    <source>
        <dbReference type="ARBA" id="ARBA00004781"/>
    </source>
</evidence>
<dbReference type="InterPro" id="IPR029903">
    <property type="entry name" value="RmlD-like-bd"/>
</dbReference>
<protein>
    <recommendedName>
        <fullName evidence="4 6">dTDP-4-dehydrorhamnose reductase</fullName>
        <ecNumber evidence="3 6">1.1.1.133</ecNumber>
    </recommendedName>
</protein>
<reference evidence="8" key="1">
    <citation type="journal article" date="2014" name="Int. J. Syst. Evol. Microbiol.">
        <title>Complete genome sequence of Corynebacterium casei LMG S-19264T (=DSM 44701T), isolated from a smear-ripened cheese.</title>
        <authorList>
            <consortium name="US DOE Joint Genome Institute (JGI-PGF)"/>
            <person name="Walter F."/>
            <person name="Albersmeier A."/>
            <person name="Kalinowski J."/>
            <person name="Ruckert C."/>
        </authorList>
    </citation>
    <scope>NUCLEOTIDE SEQUENCE</scope>
    <source>
        <strain evidence="8">VKM B-2222</strain>
    </source>
</reference>
<evidence type="ECO:0000313" key="8">
    <source>
        <dbReference type="EMBL" id="GLK65206.1"/>
    </source>
</evidence>
<dbReference type="GO" id="GO:0008831">
    <property type="term" value="F:dTDP-4-dehydrorhamnose reductase activity"/>
    <property type="evidence" value="ECO:0007669"/>
    <property type="project" value="UniProtKB-EC"/>
</dbReference>
<comment type="pathway">
    <text evidence="1 6">Carbohydrate biosynthesis; dTDP-L-rhamnose biosynthesis.</text>
</comment>
<evidence type="ECO:0000256" key="6">
    <source>
        <dbReference type="RuleBase" id="RU364082"/>
    </source>
</evidence>
<dbReference type="InterPro" id="IPR036291">
    <property type="entry name" value="NAD(P)-bd_dom_sf"/>
</dbReference>
<evidence type="ECO:0000256" key="3">
    <source>
        <dbReference type="ARBA" id="ARBA00012929"/>
    </source>
</evidence>
<dbReference type="EC" id="1.1.1.133" evidence="3 6"/>
<dbReference type="Proteomes" id="UP001143349">
    <property type="component" value="Unassembled WGS sequence"/>
</dbReference>
<dbReference type="CDD" id="cd05254">
    <property type="entry name" value="dTDP_HR_like_SDR_e"/>
    <property type="match status" value="1"/>
</dbReference>
<dbReference type="Gene3D" id="3.90.25.10">
    <property type="entry name" value="UDP-galactose 4-epimerase, domain 1"/>
    <property type="match status" value="1"/>
</dbReference>
<comment type="cofactor">
    <cofactor evidence="6">
        <name>Mg(2+)</name>
        <dbReference type="ChEBI" id="CHEBI:18420"/>
    </cofactor>
    <text evidence="6">Binds 1 Mg(2+) ion per monomer.</text>
</comment>
<sequence>MKGLLVFGRTGQVATELARLVPEARFLGRDQADLTDPQACAAAIRTSGCAAVLNAAAYTAVDRAESEPDLARAINAEAPVAMARAAAELGVPFLHISTDYVFDGSGERPWDETDPTGPLGVYGATKLAGEVGVAGAGAQWAVMRTSWVFSAHGANFVKTMLRLGAEREELRVVADQHGGPTPAGDIAAACLAMLDTMRADPARGGIYHFAGAPDASWAGFAREIMTQAGLSCRVTEIATSDYPTPARRPANSRLNCAAISRDFGINRPDWRAGLAKVLQELKP</sequence>
<dbReference type="InterPro" id="IPR005913">
    <property type="entry name" value="dTDP_dehydrorham_reduct"/>
</dbReference>
<evidence type="ECO:0000256" key="4">
    <source>
        <dbReference type="ARBA" id="ARBA00017099"/>
    </source>
</evidence>
<comment type="function">
    <text evidence="6">Catalyzes the reduction of dTDP-6-deoxy-L-lyxo-4-hexulose to yield dTDP-L-rhamnose.</text>
</comment>
<reference evidence="8" key="2">
    <citation type="submission" date="2023-01" db="EMBL/GenBank/DDBJ databases">
        <authorList>
            <person name="Sun Q."/>
            <person name="Evtushenko L."/>
        </authorList>
    </citation>
    <scope>NUCLEOTIDE SEQUENCE</scope>
    <source>
        <strain evidence="8">VKM B-2222</strain>
    </source>
</reference>
<dbReference type="SUPFAM" id="SSF51735">
    <property type="entry name" value="NAD(P)-binding Rossmann-fold domains"/>
    <property type="match status" value="1"/>
</dbReference>
<dbReference type="PANTHER" id="PTHR10491:SF4">
    <property type="entry name" value="METHIONINE ADENOSYLTRANSFERASE 2 SUBUNIT BETA"/>
    <property type="match status" value="1"/>
</dbReference>
<accession>A0AAD3RUW0</accession>
<gene>
    <name evidence="8" type="primary">rmlD/rfbD</name>
    <name evidence="8" type="ORF">GCM10017635_26800</name>
</gene>
<dbReference type="PANTHER" id="PTHR10491">
    <property type="entry name" value="DTDP-4-DEHYDRORHAMNOSE REDUCTASE"/>
    <property type="match status" value="1"/>
</dbReference>
<keyword evidence="9" id="KW-1185">Reference proteome</keyword>
<dbReference type="Gene3D" id="3.40.50.720">
    <property type="entry name" value="NAD(P)-binding Rossmann-like Domain"/>
    <property type="match status" value="1"/>
</dbReference>
<comment type="catalytic activity">
    <reaction evidence="5 6">
        <text>dTDP-beta-L-rhamnose + NADP(+) = dTDP-4-dehydro-beta-L-rhamnose + NADPH + H(+)</text>
        <dbReference type="Rhea" id="RHEA:21796"/>
        <dbReference type="ChEBI" id="CHEBI:15378"/>
        <dbReference type="ChEBI" id="CHEBI:57510"/>
        <dbReference type="ChEBI" id="CHEBI:57783"/>
        <dbReference type="ChEBI" id="CHEBI:58349"/>
        <dbReference type="ChEBI" id="CHEBI:62830"/>
        <dbReference type="EC" id="1.1.1.133"/>
    </reaction>
</comment>